<feature type="transmembrane region" description="Helical" evidence="2">
    <location>
        <begin position="148"/>
        <end position="166"/>
    </location>
</feature>
<feature type="transmembrane region" description="Helical" evidence="2">
    <location>
        <begin position="53"/>
        <end position="74"/>
    </location>
</feature>
<dbReference type="Pfam" id="PF13160">
    <property type="entry name" value="DUF3995"/>
    <property type="match status" value="1"/>
</dbReference>
<dbReference type="Proteomes" id="UP000005808">
    <property type="component" value="Unassembled WGS sequence"/>
</dbReference>
<reference evidence="3 4" key="1">
    <citation type="journal article" date="2012" name="J. Bacteriol.">
        <title>De Novo Genome Project of Cupriavidus basilensis OR16.</title>
        <authorList>
            <person name="Cserhati M."/>
            <person name="Kriszt B."/>
            <person name="Szoboszlay S."/>
            <person name="Toth A."/>
            <person name="Szabo I."/>
            <person name="Tancsics A."/>
            <person name="Nagy I."/>
            <person name="Horvath B."/>
            <person name="Nagy I."/>
            <person name="Kukolya J."/>
        </authorList>
    </citation>
    <scope>NUCLEOTIDE SEQUENCE [LARGE SCALE GENOMIC DNA]</scope>
    <source>
        <strain evidence="3 4">OR16</strain>
    </source>
</reference>
<protein>
    <recommendedName>
        <fullName evidence="5">DUF3995 domain-containing protein</fullName>
    </recommendedName>
</protein>
<organism evidence="3 4">
    <name type="scientific">Cupriavidus basilensis OR16</name>
    <dbReference type="NCBI Taxonomy" id="1127483"/>
    <lineage>
        <taxon>Bacteria</taxon>
        <taxon>Pseudomonadati</taxon>
        <taxon>Pseudomonadota</taxon>
        <taxon>Betaproteobacteria</taxon>
        <taxon>Burkholderiales</taxon>
        <taxon>Burkholderiaceae</taxon>
        <taxon>Cupriavidus</taxon>
    </lineage>
</organism>
<name>H1SGA5_9BURK</name>
<accession>H1SGA5</accession>
<evidence type="ECO:0000256" key="1">
    <source>
        <dbReference type="SAM" id="MobiDB-lite"/>
    </source>
</evidence>
<dbReference type="EMBL" id="AHJE01000126">
    <property type="protein sequence ID" value="EHP38443.1"/>
    <property type="molecule type" value="Genomic_DNA"/>
</dbReference>
<feature type="region of interest" description="Disordered" evidence="1">
    <location>
        <begin position="1"/>
        <end position="21"/>
    </location>
</feature>
<evidence type="ECO:0000313" key="3">
    <source>
        <dbReference type="EMBL" id="EHP38443.1"/>
    </source>
</evidence>
<keyword evidence="2" id="KW-0812">Transmembrane</keyword>
<gene>
    <name evidence="3" type="ORF">OR16_37100</name>
</gene>
<keyword evidence="2" id="KW-1133">Transmembrane helix</keyword>
<evidence type="ECO:0008006" key="5">
    <source>
        <dbReference type="Google" id="ProtNLM"/>
    </source>
</evidence>
<evidence type="ECO:0000313" key="4">
    <source>
        <dbReference type="Proteomes" id="UP000005808"/>
    </source>
</evidence>
<dbReference type="PATRIC" id="fig|1127483.3.peg.7393"/>
<sequence length="206" mass="21319">MAISLLMGSDPGHRGSGKQCGISPLPGRVRRGWLKLVDPNRVIFSQITDRNPAAMVALLLACIYLLLAGVHVYWALGGGLGKDAAVPRLPRKASAGAPGPAEPAMVPAFTPTRTGTLLVAAVLAAVALMVGARAGLATAPCTGPVLRWAIGLVALAMLARAVGDFRLVGFFKRVTGSPFAWLDTRVYSPLCLALSAGLAYVVILSP</sequence>
<evidence type="ECO:0000256" key="2">
    <source>
        <dbReference type="SAM" id="Phobius"/>
    </source>
</evidence>
<comment type="caution">
    <text evidence="3">The sequence shown here is derived from an EMBL/GenBank/DDBJ whole genome shotgun (WGS) entry which is preliminary data.</text>
</comment>
<feature type="transmembrane region" description="Helical" evidence="2">
    <location>
        <begin position="186"/>
        <end position="204"/>
    </location>
</feature>
<dbReference type="RefSeq" id="WP_006163424.1">
    <property type="nucleotide sequence ID" value="NZ_AHJE01000126.1"/>
</dbReference>
<dbReference type="InterPro" id="IPR025058">
    <property type="entry name" value="DUF3995"/>
</dbReference>
<dbReference type="AlphaFoldDB" id="H1SGA5"/>
<keyword evidence="2" id="KW-0472">Membrane</keyword>
<feature type="transmembrane region" description="Helical" evidence="2">
    <location>
        <begin position="115"/>
        <end position="136"/>
    </location>
</feature>
<proteinExistence type="predicted"/>